<evidence type="ECO:0000313" key="5">
    <source>
        <dbReference type="Proteomes" id="UP000260680"/>
    </source>
</evidence>
<reference evidence="4 5" key="1">
    <citation type="submission" date="2018-07" db="EMBL/GenBank/DDBJ databases">
        <title>New species, Clostridium PI-S10-A1B.</title>
        <authorList>
            <person name="Krishna G."/>
            <person name="Summeta K."/>
            <person name="Shikha S."/>
            <person name="Prabhu P.B."/>
            <person name="Suresh K."/>
        </authorList>
    </citation>
    <scope>NUCLEOTIDE SEQUENCE [LARGE SCALE GENOMIC DNA]</scope>
    <source>
        <strain evidence="4 5">PI-S10-A1B</strain>
    </source>
</reference>
<dbReference type="InterPro" id="IPR014905">
    <property type="entry name" value="HIRAN"/>
</dbReference>
<dbReference type="RefSeq" id="WP_117416055.1">
    <property type="nucleotide sequence ID" value="NZ_QOHO01000016.1"/>
</dbReference>
<protein>
    <submittedName>
        <fullName evidence="4">Restriction endonuclease</fullName>
    </submittedName>
</protein>
<proteinExistence type="predicted"/>
<dbReference type="EMBL" id="QOHO01000016">
    <property type="protein sequence ID" value="RFZ79962.1"/>
    <property type="molecule type" value="Genomic_DNA"/>
</dbReference>
<dbReference type="Pfam" id="PF08797">
    <property type="entry name" value="HIRAN"/>
    <property type="match status" value="1"/>
</dbReference>
<sequence length="132" mass="14820">MGDLVKSGGNGLVGLLHGKGGELSIPKPFEKDIFLFDTYVAGTTHIEGIEELEPHLNNDDRLEFFREPDNRYDKQAIVIKTADGVKIGYVPKQDNVIFARLMDAGKLLFGKITSKEKKGSWVKIYIKVFLHE</sequence>
<dbReference type="Proteomes" id="UP000260680">
    <property type="component" value="Unassembled WGS sequence"/>
</dbReference>
<gene>
    <name evidence="4" type="ORF">DS742_05750</name>
</gene>
<evidence type="ECO:0000259" key="3">
    <source>
        <dbReference type="SMART" id="SM00910"/>
    </source>
</evidence>
<keyword evidence="1" id="KW-0479">Metal-binding</keyword>
<comment type="caution">
    <text evidence="4">The sequence shown here is derived from an EMBL/GenBank/DDBJ whole genome shotgun (WGS) entry which is preliminary data.</text>
</comment>
<evidence type="ECO:0000313" key="4">
    <source>
        <dbReference type="EMBL" id="RFZ79962.1"/>
    </source>
</evidence>
<keyword evidence="4" id="KW-0540">Nuclease</keyword>
<dbReference type="Gene3D" id="3.30.70.2330">
    <property type="match status" value="1"/>
</dbReference>
<evidence type="ECO:0000256" key="2">
    <source>
        <dbReference type="ARBA" id="ARBA00022801"/>
    </source>
</evidence>
<name>A0A3E2NG17_9FIRM</name>
<organism evidence="4 5">
    <name type="scientific">Lacrimispora amygdalina</name>
    <dbReference type="NCBI Taxonomy" id="253257"/>
    <lineage>
        <taxon>Bacteria</taxon>
        <taxon>Bacillati</taxon>
        <taxon>Bacillota</taxon>
        <taxon>Clostridia</taxon>
        <taxon>Lachnospirales</taxon>
        <taxon>Lachnospiraceae</taxon>
        <taxon>Lacrimispora</taxon>
    </lineage>
</organism>
<dbReference type="GO" id="GO:0008270">
    <property type="term" value="F:zinc ion binding"/>
    <property type="evidence" value="ECO:0007669"/>
    <property type="project" value="InterPro"/>
</dbReference>
<dbReference type="SMART" id="SM00910">
    <property type="entry name" value="HIRAN"/>
    <property type="match status" value="1"/>
</dbReference>
<dbReference type="OrthoDB" id="1650885at2"/>
<dbReference type="GO" id="GO:0016818">
    <property type="term" value="F:hydrolase activity, acting on acid anhydrides, in phosphorus-containing anhydrides"/>
    <property type="evidence" value="ECO:0007669"/>
    <property type="project" value="InterPro"/>
</dbReference>
<feature type="domain" description="HIRAN" evidence="3">
    <location>
        <begin position="33"/>
        <end position="132"/>
    </location>
</feature>
<evidence type="ECO:0000256" key="1">
    <source>
        <dbReference type="ARBA" id="ARBA00022723"/>
    </source>
</evidence>
<keyword evidence="2" id="KW-0378">Hydrolase</keyword>
<dbReference type="GO" id="GO:0003676">
    <property type="term" value="F:nucleic acid binding"/>
    <property type="evidence" value="ECO:0007669"/>
    <property type="project" value="InterPro"/>
</dbReference>
<dbReference type="GO" id="GO:0004519">
    <property type="term" value="F:endonuclease activity"/>
    <property type="evidence" value="ECO:0007669"/>
    <property type="project" value="UniProtKB-KW"/>
</dbReference>
<dbReference type="AlphaFoldDB" id="A0A3E2NG17"/>
<accession>A0A3E2NG17</accession>
<keyword evidence="4" id="KW-0255">Endonuclease</keyword>